<evidence type="ECO:0000256" key="4">
    <source>
        <dbReference type="ARBA" id="ARBA00022763"/>
    </source>
</evidence>
<evidence type="ECO:0000256" key="10">
    <source>
        <dbReference type="HAMAP-Rule" id="MF_00942"/>
    </source>
</evidence>
<dbReference type="STRING" id="1798540.A3B74_01715"/>
<dbReference type="EC" id="4.2.99.18" evidence="10"/>
<evidence type="ECO:0000256" key="1">
    <source>
        <dbReference type="ARBA" id="ARBA00008343"/>
    </source>
</evidence>
<evidence type="ECO:0000256" key="3">
    <source>
        <dbReference type="ARBA" id="ARBA00022723"/>
    </source>
</evidence>
<comment type="similarity">
    <text evidence="1 10">Belongs to the Nth/MutY family.</text>
</comment>
<dbReference type="PIRSF" id="PIRSF001435">
    <property type="entry name" value="Nth"/>
    <property type="match status" value="1"/>
</dbReference>
<dbReference type="InterPro" id="IPR003651">
    <property type="entry name" value="Endonuclease3_FeS-loop_motif"/>
</dbReference>
<evidence type="ECO:0000313" key="13">
    <source>
        <dbReference type="Proteomes" id="UP000177165"/>
    </source>
</evidence>
<evidence type="ECO:0000259" key="11">
    <source>
        <dbReference type="SMART" id="SM00478"/>
    </source>
</evidence>
<dbReference type="InterPro" id="IPR005759">
    <property type="entry name" value="Nth"/>
</dbReference>
<dbReference type="InterPro" id="IPR023170">
    <property type="entry name" value="HhH_base_excis_C"/>
</dbReference>
<keyword evidence="5 10" id="KW-0378">Hydrolase</keyword>
<dbReference type="InterPro" id="IPR011257">
    <property type="entry name" value="DNA_glycosylase"/>
</dbReference>
<keyword evidence="9 10" id="KW-0326">Glycosidase</keyword>
<feature type="binding site" evidence="10">
    <location>
        <position position="210"/>
    </location>
    <ligand>
        <name>[4Fe-4S] cluster</name>
        <dbReference type="ChEBI" id="CHEBI:49883"/>
    </ligand>
</feature>
<dbReference type="SMART" id="SM00525">
    <property type="entry name" value="FES"/>
    <property type="match status" value="1"/>
</dbReference>
<dbReference type="GO" id="GO:0006285">
    <property type="term" value="P:base-excision repair, AP site formation"/>
    <property type="evidence" value="ECO:0007669"/>
    <property type="project" value="TreeGrafter"/>
</dbReference>
<dbReference type="PANTHER" id="PTHR10359:SF18">
    <property type="entry name" value="ENDONUCLEASE III"/>
    <property type="match status" value="1"/>
</dbReference>
<feature type="binding site" evidence="10">
    <location>
        <position position="216"/>
    </location>
    <ligand>
        <name>[4Fe-4S] cluster</name>
        <dbReference type="ChEBI" id="CHEBI:49883"/>
    </ligand>
</feature>
<evidence type="ECO:0000256" key="7">
    <source>
        <dbReference type="ARBA" id="ARBA00023014"/>
    </source>
</evidence>
<dbReference type="GO" id="GO:0046872">
    <property type="term" value="F:metal ion binding"/>
    <property type="evidence" value="ECO:0007669"/>
    <property type="project" value="UniProtKB-KW"/>
</dbReference>
<comment type="function">
    <text evidence="10">DNA repair enzyme that has both DNA N-glycosylase activity and AP-lyase activity. The DNA N-glycosylase activity releases various damaged pyrimidines from DNA by cleaving the N-glycosidic bond, leaving an AP (apurinic/apyrimidinic) site. The AP-lyase activity cleaves the phosphodiester bond 3' to the AP site by a beta-elimination, leaving a 3'-terminal unsaturated sugar and a product with a terminal 5'-phosphate.</text>
</comment>
<dbReference type="GO" id="GO:0140078">
    <property type="term" value="F:class I DNA-(apurinic or apyrimidinic site) endonuclease activity"/>
    <property type="evidence" value="ECO:0007669"/>
    <property type="project" value="UniProtKB-EC"/>
</dbReference>
<organism evidence="12 13">
    <name type="scientific">Candidatus Kerfeldbacteria bacterium RIFCSPHIGHO2_02_FULL_42_14</name>
    <dbReference type="NCBI Taxonomy" id="1798540"/>
    <lineage>
        <taxon>Bacteria</taxon>
        <taxon>Candidatus Kerfeldiibacteriota</taxon>
    </lineage>
</organism>
<evidence type="ECO:0000256" key="8">
    <source>
        <dbReference type="ARBA" id="ARBA00023204"/>
    </source>
</evidence>
<keyword evidence="6 10" id="KW-0408">Iron</keyword>
<comment type="cofactor">
    <cofactor evidence="10">
        <name>[4Fe-4S] cluster</name>
        <dbReference type="ChEBI" id="CHEBI:49883"/>
    </cofactor>
    <text evidence="10">Binds 1 [4Fe-4S] cluster.</text>
</comment>
<dbReference type="EMBL" id="MHKB01000007">
    <property type="protein sequence ID" value="OGY79742.1"/>
    <property type="molecule type" value="Genomic_DNA"/>
</dbReference>
<keyword evidence="12" id="KW-0255">Endonuclease</keyword>
<keyword evidence="2 10" id="KW-0004">4Fe-4S</keyword>
<evidence type="ECO:0000313" key="12">
    <source>
        <dbReference type="EMBL" id="OGY79742.1"/>
    </source>
</evidence>
<evidence type="ECO:0000256" key="6">
    <source>
        <dbReference type="ARBA" id="ARBA00023004"/>
    </source>
</evidence>
<dbReference type="GO" id="GO:0003677">
    <property type="term" value="F:DNA binding"/>
    <property type="evidence" value="ECO:0007669"/>
    <property type="project" value="UniProtKB-UniRule"/>
</dbReference>
<feature type="binding site" evidence="10">
    <location>
        <position position="207"/>
    </location>
    <ligand>
        <name>[4Fe-4S] cluster</name>
        <dbReference type="ChEBI" id="CHEBI:49883"/>
    </ligand>
</feature>
<dbReference type="FunFam" id="1.10.340.30:FF:000001">
    <property type="entry name" value="Endonuclease III"/>
    <property type="match status" value="1"/>
</dbReference>
<keyword evidence="12" id="KW-0540">Nuclease</keyword>
<keyword evidence="8 10" id="KW-0234">DNA repair</keyword>
<protein>
    <recommendedName>
        <fullName evidence="10">Endonuclease III</fullName>
        <ecNumber evidence="10">4.2.99.18</ecNumber>
    </recommendedName>
    <alternativeName>
        <fullName evidence="10">DNA-(apurinic or apyrimidinic site) lyase</fullName>
    </alternativeName>
</protein>
<keyword evidence="7 10" id="KW-0411">Iron-sulfur</keyword>
<evidence type="ECO:0000256" key="5">
    <source>
        <dbReference type="ARBA" id="ARBA00022801"/>
    </source>
</evidence>
<reference evidence="12 13" key="1">
    <citation type="journal article" date="2016" name="Nat. Commun.">
        <title>Thousands of microbial genomes shed light on interconnected biogeochemical processes in an aquifer system.</title>
        <authorList>
            <person name="Anantharaman K."/>
            <person name="Brown C.T."/>
            <person name="Hug L.A."/>
            <person name="Sharon I."/>
            <person name="Castelle C.J."/>
            <person name="Probst A.J."/>
            <person name="Thomas B.C."/>
            <person name="Singh A."/>
            <person name="Wilkins M.J."/>
            <person name="Karaoz U."/>
            <person name="Brodie E.L."/>
            <person name="Williams K.H."/>
            <person name="Hubbard S.S."/>
            <person name="Banfield J.F."/>
        </authorList>
    </citation>
    <scope>NUCLEOTIDE SEQUENCE [LARGE SCALE GENOMIC DNA]</scope>
</reference>
<name>A0A1G2AS57_9BACT</name>
<dbReference type="GO" id="GO:0019104">
    <property type="term" value="F:DNA N-glycosylase activity"/>
    <property type="evidence" value="ECO:0007669"/>
    <property type="project" value="UniProtKB-UniRule"/>
</dbReference>
<feature type="binding site" evidence="10">
    <location>
        <position position="200"/>
    </location>
    <ligand>
        <name>[4Fe-4S] cluster</name>
        <dbReference type="ChEBI" id="CHEBI:49883"/>
    </ligand>
</feature>
<dbReference type="Pfam" id="PF00730">
    <property type="entry name" value="HhH-GPD"/>
    <property type="match status" value="1"/>
</dbReference>
<dbReference type="Proteomes" id="UP000177165">
    <property type="component" value="Unassembled WGS sequence"/>
</dbReference>
<keyword evidence="10" id="KW-0456">Lyase</keyword>
<proteinExistence type="inferred from homology"/>
<comment type="catalytic activity">
    <reaction evidence="10">
        <text>2'-deoxyribonucleotide-(2'-deoxyribose 5'-phosphate)-2'-deoxyribonucleotide-DNA = a 3'-end 2'-deoxyribonucleotide-(2,3-dehydro-2,3-deoxyribose 5'-phosphate)-DNA + a 5'-end 5'-phospho-2'-deoxyribonucleoside-DNA + H(+)</text>
        <dbReference type="Rhea" id="RHEA:66592"/>
        <dbReference type="Rhea" id="RHEA-COMP:13180"/>
        <dbReference type="Rhea" id="RHEA-COMP:16897"/>
        <dbReference type="Rhea" id="RHEA-COMP:17067"/>
        <dbReference type="ChEBI" id="CHEBI:15378"/>
        <dbReference type="ChEBI" id="CHEBI:136412"/>
        <dbReference type="ChEBI" id="CHEBI:157695"/>
        <dbReference type="ChEBI" id="CHEBI:167181"/>
        <dbReference type="EC" id="4.2.99.18"/>
    </reaction>
</comment>
<evidence type="ECO:0000256" key="2">
    <source>
        <dbReference type="ARBA" id="ARBA00022485"/>
    </source>
</evidence>
<dbReference type="AlphaFoldDB" id="A0A1G2AS57"/>
<dbReference type="HAMAP" id="MF_00942">
    <property type="entry name" value="Nth"/>
    <property type="match status" value="1"/>
</dbReference>
<dbReference type="Gene3D" id="1.10.340.30">
    <property type="entry name" value="Hypothetical protein, domain 2"/>
    <property type="match status" value="1"/>
</dbReference>
<dbReference type="SMART" id="SM00478">
    <property type="entry name" value="ENDO3c"/>
    <property type="match status" value="1"/>
</dbReference>
<gene>
    <name evidence="10" type="primary">nth</name>
    <name evidence="12" type="ORF">A3B74_01715</name>
</gene>
<comment type="caution">
    <text evidence="12">The sequence shown here is derived from an EMBL/GenBank/DDBJ whole genome shotgun (WGS) entry which is preliminary data.</text>
</comment>
<dbReference type="InterPro" id="IPR003265">
    <property type="entry name" value="HhH-GPD_domain"/>
</dbReference>
<feature type="domain" description="HhH-GPD" evidence="11">
    <location>
        <begin position="50"/>
        <end position="198"/>
    </location>
</feature>
<keyword evidence="4 10" id="KW-0227">DNA damage</keyword>
<dbReference type="SUPFAM" id="SSF48150">
    <property type="entry name" value="DNA-glycosylase"/>
    <property type="match status" value="1"/>
</dbReference>
<dbReference type="GO" id="GO:0051539">
    <property type="term" value="F:4 iron, 4 sulfur cluster binding"/>
    <property type="evidence" value="ECO:0007669"/>
    <property type="project" value="UniProtKB-UniRule"/>
</dbReference>
<keyword evidence="3 10" id="KW-0479">Metal-binding</keyword>
<evidence type="ECO:0000256" key="9">
    <source>
        <dbReference type="ARBA" id="ARBA00023295"/>
    </source>
</evidence>
<dbReference type="Gene3D" id="1.10.1670.10">
    <property type="entry name" value="Helix-hairpin-Helix base-excision DNA repair enzymes (C-terminal)"/>
    <property type="match status" value="1"/>
</dbReference>
<dbReference type="CDD" id="cd00056">
    <property type="entry name" value="ENDO3c"/>
    <property type="match status" value="1"/>
</dbReference>
<sequence>MKREGVIKARSSKERERANAILKRLKRTYTIRGPFVEWKNPLELLIATVLSAQCTDVRVNQVTKQLFKQYKTAQDYAKGSLSELEARIHSTGFYKAKARYLKGIGQALVKNFNGKVPEKLEELLTLPGVARKSAYLILAKAFHHPTGIAVDTHVSRVAPRLGFTKAKTPEKIARDLEKLYEPKNFLAVNEYCILHGRAICKPRMPLCLNCCVKDWCPSFKIFYPKG</sequence>
<dbReference type="NCBIfam" id="TIGR01083">
    <property type="entry name" value="nth"/>
    <property type="match status" value="1"/>
</dbReference>
<dbReference type="PANTHER" id="PTHR10359">
    <property type="entry name" value="A/G-SPECIFIC ADENINE GLYCOSYLASE/ENDONUCLEASE III"/>
    <property type="match status" value="1"/>
</dbReference>
<accession>A0A1G2AS57</accession>
<keyword evidence="10" id="KW-0238">DNA-binding</keyword>